<accession>A0ABW7JQ52</accession>
<organism evidence="1 2">
    <name type="scientific">Antrihabitans spumae</name>
    <dbReference type="NCBI Taxonomy" id="3373370"/>
    <lineage>
        <taxon>Bacteria</taxon>
        <taxon>Bacillati</taxon>
        <taxon>Actinomycetota</taxon>
        <taxon>Actinomycetes</taxon>
        <taxon>Mycobacteriales</taxon>
        <taxon>Nocardiaceae</taxon>
        <taxon>Antrihabitans</taxon>
    </lineage>
</organism>
<comment type="caution">
    <text evidence="1">The sequence shown here is derived from an EMBL/GenBank/DDBJ whole genome shotgun (WGS) entry which is preliminary data.</text>
</comment>
<sequence length="165" mass="18898">MTDPAIERRETFRIFMDYGQFYLFGSHTGDPTLIDRAIDDHLYATDGKNIVVISPHQNNFDMEIDVSLWKAAPAPDRDDWQIVVDEYIEIDHNSELRVLTVDGVNTAHFGVAAGHYRVDISGRDFTAEGWPGSTTPGDRWRVRLWPAQHVAREHLQPAKRWPDSP</sequence>
<name>A0ABW7JQ52_9NOCA</name>
<protein>
    <submittedName>
        <fullName evidence="1">Uncharacterized protein</fullName>
    </submittedName>
</protein>
<reference evidence="1 2" key="1">
    <citation type="submission" date="2024-10" db="EMBL/GenBank/DDBJ databases">
        <authorList>
            <person name="Riesco R."/>
        </authorList>
    </citation>
    <scope>NUCLEOTIDE SEQUENCE [LARGE SCALE GENOMIC DNA]</scope>
    <source>
        <strain evidence="1 2">NCIMB 15449</strain>
    </source>
</reference>
<dbReference type="RefSeq" id="WP_395115817.1">
    <property type="nucleotide sequence ID" value="NZ_JBIMSO010000059.1"/>
</dbReference>
<gene>
    <name evidence="1" type="ORF">ACHIPZ_18355</name>
</gene>
<evidence type="ECO:0000313" key="2">
    <source>
        <dbReference type="Proteomes" id="UP001609175"/>
    </source>
</evidence>
<dbReference type="Proteomes" id="UP001609175">
    <property type="component" value="Unassembled WGS sequence"/>
</dbReference>
<proteinExistence type="predicted"/>
<evidence type="ECO:0000313" key="1">
    <source>
        <dbReference type="EMBL" id="MFH5210146.1"/>
    </source>
</evidence>
<dbReference type="EMBL" id="JBIMSO010000059">
    <property type="protein sequence ID" value="MFH5210146.1"/>
    <property type="molecule type" value="Genomic_DNA"/>
</dbReference>